<evidence type="ECO:0000259" key="13">
    <source>
        <dbReference type="Pfam" id="PF00432"/>
    </source>
</evidence>
<dbReference type="GO" id="GO:0046872">
    <property type="term" value="F:metal ion binding"/>
    <property type="evidence" value="ECO:0007669"/>
    <property type="project" value="UniProtKB-KW"/>
</dbReference>
<evidence type="ECO:0000313" key="14">
    <source>
        <dbReference type="EMBL" id="KAG0255857.1"/>
    </source>
</evidence>
<keyword evidence="7" id="KW-0677">Repeat</keyword>
<comment type="similarity">
    <text evidence="2">Belongs to the protein prenyltransferase subunit beta family.</text>
</comment>
<dbReference type="AlphaFoldDB" id="A0A9P6PXH1"/>
<dbReference type="InterPro" id="IPR026873">
    <property type="entry name" value="Ptb1"/>
</dbReference>
<keyword evidence="8" id="KW-0862">Zinc</keyword>
<evidence type="ECO:0000256" key="2">
    <source>
        <dbReference type="ARBA" id="ARBA00010497"/>
    </source>
</evidence>
<comment type="caution">
    <text evidence="14">The sequence shown here is derived from an EMBL/GenBank/DDBJ whole genome shotgun (WGS) entry which is preliminary data.</text>
</comment>
<sequence length="456" mass="49890">IVSLQNEDGSFSGDEWGETDTRFVFCAVLCLSLLRRLDDKRLNLDKAIEYIVRCRNFDGGFGSSPGGESHSAQVYVCVGTLTILNALHHVDADQLGWWLSERQLKNGGLNGRPEKLEDVCYSWWVLSSLSMIKRLHWIDADKLAHFILTAQDTETGGFSDRPGNMVDVYHTNFGLAGLSLLGYPGLAPVDPVYCMPRTVIQRLGLGEKYQVLLPSSLYSSLFQQLPPPFLTIHHIFKHTMSSTPKPAKQPKQSKESTEPGTPHETDASPANASSVLTLRTTMALVLVVCLAIQQLAPSAFLAALFGTGNTDTASPTWTNTAKDATRGGGDGGDSRGGGGEGSSTWAARPSVKPIMFGTPDPQAFSAPPRFTSGSSSKGQGEERRRRSDSPFRDFFNQSEDDQPTPEASCTRYHCRETGACVERPIDCPCQYEQDTKCQRGDWYSCHRGPYDCSASS</sequence>
<feature type="compositionally biased region" description="Basic and acidic residues" evidence="12">
    <location>
        <begin position="379"/>
        <end position="391"/>
    </location>
</feature>
<evidence type="ECO:0000256" key="8">
    <source>
        <dbReference type="ARBA" id="ARBA00022833"/>
    </source>
</evidence>
<dbReference type="PANTHER" id="PTHR11774">
    <property type="entry name" value="GERANYLGERANYL TRANSFERASE TYPE BETA SUBUNIT"/>
    <property type="match status" value="1"/>
</dbReference>
<feature type="non-terminal residue" evidence="14">
    <location>
        <position position="456"/>
    </location>
</feature>
<organism evidence="14 15">
    <name type="scientific">Actinomortierella ambigua</name>
    <dbReference type="NCBI Taxonomy" id="1343610"/>
    <lineage>
        <taxon>Eukaryota</taxon>
        <taxon>Fungi</taxon>
        <taxon>Fungi incertae sedis</taxon>
        <taxon>Mucoromycota</taxon>
        <taxon>Mortierellomycotina</taxon>
        <taxon>Mortierellomycetes</taxon>
        <taxon>Mortierellales</taxon>
        <taxon>Mortierellaceae</taxon>
        <taxon>Actinomortierella</taxon>
    </lineage>
</organism>
<dbReference type="EMBL" id="JAAAJB010000438">
    <property type="protein sequence ID" value="KAG0255857.1"/>
    <property type="molecule type" value="Genomic_DNA"/>
</dbReference>
<dbReference type="Proteomes" id="UP000807716">
    <property type="component" value="Unassembled WGS sequence"/>
</dbReference>
<keyword evidence="5" id="KW-0808">Transferase</keyword>
<keyword evidence="4" id="KW-0637">Prenyltransferase</keyword>
<reference evidence="14" key="1">
    <citation type="journal article" date="2020" name="Fungal Divers.">
        <title>Resolving the Mortierellaceae phylogeny through synthesis of multi-gene phylogenetics and phylogenomics.</title>
        <authorList>
            <person name="Vandepol N."/>
            <person name="Liber J."/>
            <person name="Desiro A."/>
            <person name="Na H."/>
            <person name="Kennedy M."/>
            <person name="Barry K."/>
            <person name="Grigoriev I.V."/>
            <person name="Miller A.N."/>
            <person name="O'Donnell K."/>
            <person name="Stajich J.E."/>
            <person name="Bonito G."/>
        </authorList>
    </citation>
    <scope>NUCLEOTIDE SEQUENCE</scope>
    <source>
        <strain evidence="14">BC1065</strain>
    </source>
</reference>
<proteinExistence type="inferred from homology"/>
<evidence type="ECO:0000256" key="10">
    <source>
        <dbReference type="ARBA" id="ARBA00032766"/>
    </source>
</evidence>
<comment type="cofactor">
    <cofactor evidence="1">
        <name>Zn(2+)</name>
        <dbReference type="ChEBI" id="CHEBI:29105"/>
    </cofactor>
</comment>
<evidence type="ECO:0000256" key="11">
    <source>
        <dbReference type="ARBA" id="ARBA00047658"/>
    </source>
</evidence>
<evidence type="ECO:0000313" key="15">
    <source>
        <dbReference type="Proteomes" id="UP000807716"/>
    </source>
</evidence>
<feature type="compositionally biased region" description="Basic and acidic residues" evidence="12">
    <location>
        <begin position="252"/>
        <end position="266"/>
    </location>
</feature>
<evidence type="ECO:0000256" key="3">
    <source>
        <dbReference type="ARBA" id="ARBA00012656"/>
    </source>
</evidence>
<dbReference type="Pfam" id="PF00432">
    <property type="entry name" value="Prenyltrans"/>
    <property type="match status" value="1"/>
</dbReference>
<evidence type="ECO:0000256" key="9">
    <source>
        <dbReference type="ARBA" id="ARBA00030816"/>
    </source>
</evidence>
<evidence type="ECO:0000256" key="6">
    <source>
        <dbReference type="ARBA" id="ARBA00022723"/>
    </source>
</evidence>
<accession>A0A9P6PXH1</accession>
<evidence type="ECO:0000256" key="7">
    <source>
        <dbReference type="ARBA" id="ARBA00022737"/>
    </source>
</evidence>
<comment type="catalytic activity">
    <reaction evidence="11">
        <text>geranylgeranyl diphosphate + L-cysteinyl-[protein] = S-geranylgeranyl-L-cysteinyl-[protein] + diphosphate</text>
        <dbReference type="Rhea" id="RHEA:21240"/>
        <dbReference type="Rhea" id="RHEA-COMP:10131"/>
        <dbReference type="Rhea" id="RHEA-COMP:11537"/>
        <dbReference type="ChEBI" id="CHEBI:29950"/>
        <dbReference type="ChEBI" id="CHEBI:33019"/>
        <dbReference type="ChEBI" id="CHEBI:57533"/>
        <dbReference type="ChEBI" id="CHEBI:86021"/>
        <dbReference type="EC" id="2.5.1.60"/>
    </reaction>
</comment>
<keyword evidence="6" id="KW-0479">Metal-binding</keyword>
<feature type="compositionally biased region" description="Gly residues" evidence="12">
    <location>
        <begin position="326"/>
        <end position="341"/>
    </location>
</feature>
<dbReference type="InterPro" id="IPR001330">
    <property type="entry name" value="Prenyltrans"/>
</dbReference>
<dbReference type="SUPFAM" id="SSF48239">
    <property type="entry name" value="Terpenoid cyclases/Protein prenyltransferases"/>
    <property type="match status" value="1"/>
</dbReference>
<protein>
    <recommendedName>
        <fullName evidence="3">protein geranylgeranyltransferase type II</fullName>
        <ecNumber evidence="3">2.5.1.60</ecNumber>
    </recommendedName>
    <alternativeName>
        <fullName evidence="9">Geranylgeranyl transferase type II subunit beta</fullName>
    </alternativeName>
    <alternativeName>
        <fullName evidence="10">Type II protein geranyl-geranyltransferase subunit beta</fullName>
    </alternativeName>
</protein>
<dbReference type="InterPro" id="IPR045089">
    <property type="entry name" value="PGGT1B-like"/>
</dbReference>
<gene>
    <name evidence="14" type="ORF">DFQ27_006030</name>
</gene>
<evidence type="ECO:0000256" key="1">
    <source>
        <dbReference type="ARBA" id="ARBA00001947"/>
    </source>
</evidence>
<evidence type="ECO:0000256" key="12">
    <source>
        <dbReference type="SAM" id="MobiDB-lite"/>
    </source>
</evidence>
<dbReference type="GO" id="GO:0004663">
    <property type="term" value="F:Rab geranylgeranyltransferase activity"/>
    <property type="evidence" value="ECO:0007669"/>
    <property type="project" value="UniProtKB-EC"/>
</dbReference>
<feature type="compositionally biased region" description="Polar residues" evidence="12">
    <location>
        <begin position="311"/>
        <end position="322"/>
    </location>
</feature>
<dbReference type="EC" id="2.5.1.60" evidence="3"/>
<feature type="domain" description="Prenyltransferase alpha-alpha toroid" evidence="13">
    <location>
        <begin position="2"/>
        <end position="195"/>
    </location>
</feature>
<dbReference type="Gene3D" id="1.50.10.20">
    <property type="match status" value="1"/>
</dbReference>
<dbReference type="GO" id="GO:0005968">
    <property type="term" value="C:Rab-protein geranylgeranyltransferase complex"/>
    <property type="evidence" value="ECO:0007669"/>
    <property type="project" value="TreeGrafter"/>
</dbReference>
<dbReference type="PANTHER" id="PTHR11774:SF11">
    <property type="entry name" value="GERANYLGERANYL TRANSFERASE TYPE-2 SUBUNIT BETA"/>
    <property type="match status" value="1"/>
</dbReference>
<dbReference type="InterPro" id="IPR008930">
    <property type="entry name" value="Terpenoid_cyclase/PrenylTrfase"/>
</dbReference>
<keyword evidence="15" id="KW-1185">Reference proteome</keyword>
<name>A0A9P6PXH1_9FUNG</name>
<feature type="region of interest" description="Disordered" evidence="12">
    <location>
        <begin position="311"/>
        <end position="408"/>
    </location>
</feature>
<evidence type="ECO:0000256" key="4">
    <source>
        <dbReference type="ARBA" id="ARBA00022602"/>
    </source>
</evidence>
<feature type="region of interest" description="Disordered" evidence="12">
    <location>
        <begin position="241"/>
        <end position="270"/>
    </location>
</feature>
<evidence type="ECO:0000256" key="5">
    <source>
        <dbReference type="ARBA" id="ARBA00022679"/>
    </source>
</evidence>
<dbReference type="CDD" id="cd02894">
    <property type="entry name" value="GGTase-II"/>
    <property type="match status" value="1"/>
</dbReference>
<dbReference type="OrthoDB" id="5428259at2759"/>